<comment type="caution">
    <text evidence="5">The sequence shown here is derived from an EMBL/GenBank/DDBJ whole genome shotgun (WGS) entry which is preliminary data.</text>
</comment>
<name>A0A318KRP8_9FIRM</name>
<evidence type="ECO:0000313" key="5">
    <source>
        <dbReference type="EMBL" id="PXX80419.1"/>
    </source>
</evidence>
<evidence type="ECO:0000259" key="4">
    <source>
        <dbReference type="Pfam" id="PF00326"/>
    </source>
</evidence>
<dbReference type="STRING" id="1034346.GCA_000313565_02167"/>
<dbReference type="GO" id="GO:0004252">
    <property type="term" value="F:serine-type endopeptidase activity"/>
    <property type="evidence" value="ECO:0007669"/>
    <property type="project" value="TreeGrafter"/>
</dbReference>
<dbReference type="PANTHER" id="PTHR42776:SF27">
    <property type="entry name" value="DIPEPTIDYL PEPTIDASE FAMILY MEMBER 6"/>
    <property type="match status" value="1"/>
</dbReference>
<dbReference type="Gene3D" id="3.40.50.1820">
    <property type="entry name" value="alpha/beta hydrolase"/>
    <property type="match status" value="1"/>
</dbReference>
<keyword evidence="2" id="KW-0645">Protease</keyword>
<keyword evidence="6" id="KW-1185">Reference proteome</keyword>
<feature type="domain" description="Peptidase S9 prolyl oligopeptidase catalytic" evidence="4">
    <location>
        <begin position="448"/>
        <end position="657"/>
    </location>
</feature>
<sequence>MEKLQLKDFLNYAYISNLKSSDDKERLAFVVSAANADTNGYDQNIYVLDQEVRQLTSGNHEAGFIWEDNDHLLFKAMRDEADKKKTADGEELSVFYRISTHGGEAVKAFEVPYTVTAYEKLDADRYLMCVNYNLNYSMMAELNDEEKQKLLKQKKADQAVEVVDELPFYFNGAGFINKTRSRLMLYSVSDQSVKWLTPLHMDVSGINLHPQKNKVLFSAVTYLVQPNLQAGIYCIDLNDQTMEELYPEGRHDIAQVCFFDDEILVLAAGNDRYGLNENPEFYLLKEGNLELLAHNEDAVGSSVGSDCRYGGGKMSFVKNGKFYFVTTRRNASHLYSLDHEGNIEPVFTEEGSLDCIAEYKDGIAAAAMLQGKLQEVYMLKDAGIQLSALNEKALKDKYVADYEKITFENDGIDLDGWVLKPYDYDPNKKYPAILDIHGGPKTVYGEVFYHEMQVWASEGYFVFFMNPRGGDGRGNAFADIRGKYGTIDYDDLMKFTDVVLEKYPAIDPARLGETGGSYGGFMSNWIIGHTDRFAAVASQRSIANWVGFNGTSDIGPHFSKDQCAGDVWEDMEKLWWHSPLKYADKAKTPTLFIHSDEDYRCPISEGYQMASALMQHGVPTRLVVFHGENHELSRGGKPLNRIRRLEEITNWMDKYCKGSE</sequence>
<dbReference type="RefSeq" id="WP_022938469.1">
    <property type="nucleotide sequence ID" value="NZ_CABKRQ010000005.1"/>
</dbReference>
<dbReference type="PANTHER" id="PTHR42776">
    <property type="entry name" value="SERINE PEPTIDASE S9 FAMILY MEMBER"/>
    <property type="match status" value="1"/>
</dbReference>
<dbReference type="OrthoDB" id="108903at2"/>
<dbReference type="SUPFAM" id="SSF53474">
    <property type="entry name" value="alpha/beta-Hydrolases"/>
    <property type="match status" value="1"/>
</dbReference>
<keyword evidence="3" id="KW-0378">Hydrolase</keyword>
<dbReference type="SUPFAM" id="SSF82171">
    <property type="entry name" value="DPP6 N-terminal domain-like"/>
    <property type="match status" value="1"/>
</dbReference>
<dbReference type="GO" id="GO:0004177">
    <property type="term" value="F:aminopeptidase activity"/>
    <property type="evidence" value="ECO:0007669"/>
    <property type="project" value="UniProtKB-KW"/>
</dbReference>
<protein>
    <submittedName>
        <fullName evidence="5">Dipeptidyl aminopeptidase/acylaminoacyl peptidase</fullName>
    </submittedName>
</protein>
<comment type="similarity">
    <text evidence="1">Belongs to the peptidase S9C family.</text>
</comment>
<evidence type="ECO:0000256" key="1">
    <source>
        <dbReference type="ARBA" id="ARBA00010040"/>
    </source>
</evidence>
<evidence type="ECO:0000313" key="6">
    <source>
        <dbReference type="Proteomes" id="UP000247612"/>
    </source>
</evidence>
<evidence type="ECO:0000256" key="2">
    <source>
        <dbReference type="ARBA" id="ARBA00022670"/>
    </source>
</evidence>
<dbReference type="InterPro" id="IPR001375">
    <property type="entry name" value="Peptidase_S9_cat"/>
</dbReference>
<reference evidence="5 6" key="1">
    <citation type="submission" date="2018-05" db="EMBL/GenBank/DDBJ databases">
        <title>Genomic Encyclopedia of Type Strains, Phase IV (KMG-IV): sequencing the most valuable type-strain genomes for metagenomic binning, comparative biology and taxonomic classification.</title>
        <authorList>
            <person name="Goeker M."/>
        </authorList>
    </citation>
    <scope>NUCLEOTIDE SEQUENCE [LARGE SCALE GENOMIC DNA]</scope>
    <source>
        <strain evidence="5 6">JC118</strain>
    </source>
</reference>
<dbReference type="GO" id="GO:0006508">
    <property type="term" value="P:proteolysis"/>
    <property type="evidence" value="ECO:0007669"/>
    <property type="project" value="UniProtKB-KW"/>
</dbReference>
<dbReference type="EMBL" id="QJKH01000003">
    <property type="protein sequence ID" value="PXX80419.1"/>
    <property type="molecule type" value="Genomic_DNA"/>
</dbReference>
<dbReference type="Proteomes" id="UP000247612">
    <property type="component" value="Unassembled WGS sequence"/>
</dbReference>
<organism evidence="5 6">
    <name type="scientific">Dielma fastidiosa</name>
    <dbReference type="NCBI Taxonomy" id="1034346"/>
    <lineage>
        <taxon>Bacteria</taxon>
        <taxon>Bacillati</taxon>
        <taxon>Bacillota</taxon>
        <taxon>Erysipelotrichia</taxon>
        <taxon>Erysipelotrichales</taxon>
        <taxon>Erysipelotrichaceae</taxon>
        <taxon>Dielma</taxon>
    </lineage>
</organism>
<keyword evidence="5" id="KW-0031">Aminopeptidase</keyword>
<dbReference type="Pfam" id="PF00326">
    <property type="entry name" value="Peptidase_S9"/>
    <property type="match status" value="1"/>
</dbReference>
<evidence type="ECO:0000256" key="3">
    <source>
        <dbReference type="ARBA" id="ARBA00022801"/>
    </source>
</evidence>
<gene>
    <name evidence="5" type="ORF">DES51_10310</name>
</gene>
<dbReference type="AlphaFoldDB" id="A0A318KRP8"/>
<accession>A0A318KRP8</accession>
<dbReference type="InterPro" id="IPR029058">
    <property type="entry name" value="AB_hydrolase_fold"/>
</dbReference>
<dbReference type="FunFam" id="3.40.50.1820:FF:000028">
    <property type="entry name" value="S9 family peptidase"/>
    <property type="match status" value="1"/>
</dbReference>
<proteinExistence type="inferred from homology"/>